<comment type="cofactor">
    <cofactor evidence="11">
        <name>Zn(2+)</name>
        <dbReference type="ChEBI" id="CHEBI:29105"/>
    </cofactor>
    <text evidence="11">Binds 1 zinc ion per subunit.</text>
</comment>
<evidence type="ECO:0000256" key="3">
    <source>
        <dbReference type="ARBA" id="ARBA00022619"/>
    </source>
</evidence>
<dbReference type="InterPro" id="IPR036144">
    <property type="entry name" value="RibA-like_sf"/>
</dbReference>
<feature type="binding site" evidence="11">
    <location>
        <position position="70"/>
    </location>
    <ligand>
        <name>Zn(2+)</name>
        <dbReference type="ChEBI" id="CHEBI:29105"/>
        <note>catalytic</note>
    </ligand>
</feature>
<evidence type="ECO:0000313" key="13">
    <source>
        <dbReference type="EMBL" id="EYF08475.1"/>
    </source>
</evidence>
<dbReference type="InterPro" id="IPR000926">
    <property type="entry name" value="RibA"/>
</dbReference>
<evidence type="ECO:0000256" key="5">
    <source>
        <dbReference type="ARBA" id="ARBA00022741"/>
    </source>
</evidence>
<dbReference type="FunFam" id="3.40.50.10990:FF:000001">
    <property type="entry name" value="Riboflavin biosynthesis protein RibBA"/>
    <property type="match status" value="1"/>
</dbReference>
<keyword evidence="8 11" id="KW-0342">GTP-binding</keyword>
<feature type="binding site" evidence="11">
    <location>
        <begin position="108"/>
        <end position="110"/>
    </location>
    <ligand>
        <name>GTP</name>
        <dbReference type="ChEBI" id="CHEBI:37565"/>
    </ligand>
</feature>
<evidence type="ECO:0000256" key="6">
    <source>
        <dbReference type="ARBA" id="ARBA00022801"/>
    </source>
</evidence>
<reference evidence="13 14" key="1">
    <citation type="submission" date="2013-05" db="EMBL/GenBank/DDBJ databases">
        <title>Genome assembly of Chondromyces apiculatus DSM 436.</title>
        <authorList>
            <person name="Sharma G."/>
            <person name="Khatri I."/>
            <person name="Kaur C."/>
            <person name="Mayilraj S."/>
            <person name="Subramanian S."/>
        </authorList>
    </citation>
    <scope>NUCLEOTIDE SEQUENCE [LARGE SCALE GENOMIC DNA]</scope>
    <source>
        <strain evidence="13 14">DSM 436</strain>
    </source>
</reference>
<evidence type="ECO:0000259" key="12">
    <source>
        <dbReference type="Pfam" id="PF00925"/>
    </source>
</evidence>
<dbReference type="GO" id="GO:0005525">
    <property type="term" value="F:GTP binding"/>
    <property type="evidence" value="ECO:0007669"/>
    <property type="project" value="UniProtKB-KW"/>
</dbReference>
<dbReference type="NCBIfam" id="NF001591">
    <property type="entry name" value="PRK00393.1"/>
    <property type="match status" value="1"/>
</dbReference>
<dbReference type="NCBIfam" id="TIGR00505">
    <property type="entry name" value="ribA"/>
    <property type="match status" value="1"/>
</dbReference>
<evidence type="ECO:0000256" key="10">
    <source>
        <dbReference type="ARBA" id="ARBA00049295"/>
    </source>
</evidence>
<dbReference type="UniPathway" id="UPA00275">
    <property type="reaction ID" value="UER00400"/>
</dbReference>
<feature type="domain" description="GTP cyclohydrolase II" evidence="12">
    <location>
        <begin position="17"/>
        <end position="186"/>
    </location>
</feature>
<dbReference type="STRING" id="1192034.CAP_4004"/>
<dbReference type="GO" id="GO:0009231">
    <property type="term" value="P:riboflavin biosynthetic process"/>
    <property type="evidence" value="ECO:0007669"/>
    <property type="project" value="UniProtKB-UniRule"/>
</dbReference>
<keyword evidence="6 11" id="KW-0378">Hydrolase</keyword>
<keyword evidence="7 11" id="KW-0862">Zinc</keyword>
<organism evidence="13 14">
    <name type="scientific">Chondromyces apiculatus DSM 436</name>
    <dbReference type="NCBI Taxonomy" id="1192034"/>
    <lineage>
        <taxon>Bacteria</taxon>
        <taxon>Pseudomonadati</taxon>
        <taxon>Myxococcota</taxon>
        <taxon>Polyangia</taxon>
        <taxon>Polyangiales</taxon>
        <taxon>Polyangiaceae</taxon>
        <taxon>Chondromyces</taxon>
    </lineage>
</organism>
<feature type="active site" description="Nucleophile" evidence="11">
    <location>
        <position position="144"/>
    </location>
</feature>
<keyword evidence="4 11" id="KW-0479">Metal-binding</keyword>
<gene>
    <name evidence="11" type="primary">ribA</name>
    <name evidence="13" type="ORF">CAP_4004</name>
</gene>
<name>A0A017TI15_9BACT</name>
<evidence type="ECO:0000256" key="9">
    <source>
        <dbReference type="ARBA" id="ARBA00043932"/>
    </source>
</evidence>
<evidence type="ECO:0000256" key="11">
    <source>
        <dbReference type="HAMAP-Rule" id="MF_00179"/>
    </source>
</evidence>
<dbReference type="OrthoDB" id="9793111at2"/>
<dbReference type="EMBL" id="ASRX01000003">
    <property type="protein sequence ID" value="EYF08475.1"/>
    <property type="molecule type" value="Genomic_DNA"/>
</dbReference>
<dbReference type="RefSeq" id="WP_044235487.1">
    <property type="nucleotide sequence ID" value="NZ_ASRX01000003.1"/>
</dbReference>
<dbReference type="PANTHER" id="PTHR21327">
    <property type="entry name" value="GTP CYCLOHYDROLASE II-RELATED"/>
    <property type="match status" value="1"/>
</dbReference>
<evidence type="ECO:0000256" key="2">
    <source>
        <dbReference type="ARBA" id="ARBA00005520"/>
    </source>
</evidence>
<keyword evidence="3 11" id="KW-0686">Riboflavin biosynthesis</keyword>
<keyword evidence="5 11" id="KW-0547">Nucleotide-binding</keyword>
<feature type="binding site" evidence="11">
    <location>
        <position position="81"/>
    </location>
    <ligand>
        <name>Zn(2+)</name>
        <dbReference type="ChEBI" id="CHEBI:29105"/>
        <note>catalytic</note>
    </ligand>
</feature>
<dbReference type="GO" id="GO:0008270">
    <property type="term" value="F:zinc ion binding"/>
    <property type="evidence" value="ECO:0007669"/>
    <property type="project" value="UniProtKB-UniRule"/>
</dbReference>
<comment type="similarity">
    <text evidence="2">In the N-terminal section; belongs to the DHBP synthase family.</text>
</comment>
<dbReference type="GO" id="GO:0003935">
    <property type="term" value="F:GTP cyclohydrolase II activity"/>
    <property type="evidence" value="ECO:0007669"/>
    <property type="project" value="UniProtKB-UniRule"/>
</dbReference>
<dbReference type="EC" id="3.5.4.25" evidence="11"/>
<dbReference type="CDD" id="cd00641">
    <property type="entry name" value="GTP_cyclohydro2"/>
    <property type="match status" value="1"/>
</dbReference>
<accession>A0A017TI15</accession>
<dbReference type="GO" id="GO:0005829">
    <property type="term" value="C:cytosol"/>
    <property type="evidence" value="ECO:0007669"/>
    <property type="project" value="TreeGrafter"/>
</dbReference>
<feature type="binding site" evidence="11">
    <location>
        <position position="165"/>
    </location>
    <ligand>
        <name>GTP</name>
        <dbReference type="ChEBI" id="CHEBI:37565"/>
    </ligand>
</feature>
<dbReference type="Gene3D" id="3.40.50.10990">
    <property type="entry name" value="GTP cyclohydrolase II"/>
    <property type="match status" value="1"/>
</dbReference>
<feature type="binding site" evidence="11">
    <location>
        <position position="130"/>
    </location>
    <ligand>
        <name>GTP</name>
        <dbReference type="ChEBI" id="CHEBI:37565"/>
    </ligand>
</feature>
<evidence type="ECO:0000256" key="8">
    <source>
        <dbReference type="ARBA" id="ARBA00023134"/>
    </source>
</evidence>
<comment type="function">
    <text evidence="9 11">Catalyzes the conversion of GTP to 2,5-diamino-6-ribosylamino-4(3H)-pyrimidinone 5'-phosphate (DARP), formate and pyrophosphate.</text>
</comment>
<evidence type="ECO:0000256" key="7">
    <source>
        <dbReference type="ARBA" id="ARBA00022833"/>
    </source>
</evidence>
<dbReference type="Proteomes" id="UP000019678">
    <property type="component" value="Unassembled WGS sequence"/>
</dbReference>
<sequence length="228" mass="24722">MHVPTAVIRPQLVIGAQAPVPTRYGMFEMVVFRWGDAPDPETGLSPDHVALIKGDVRGQRGVTVRVHSECLTSEVFGSLKCDCREQLEAAQEEIARRGQGVVLYLRQEGRGIGLANKIRAYGLQARGHDTVDANRLLGLPDDARMYEAAAAMIAHLGIASIRLLTNNPEKIEALSKLGVQIVSRAPSIIQPNPFSAPYLDAKRRRMGHALPSEDLTESALGEAIGDAE</sequence>
<dbReference type="AlphaFoldDB" id="A0A017TI15"/>
<feature type="binding site" evidence="11">
    <location>
        <position position="83"/>
    </location>
    <ligand>
        <name>Zn(2+)</name>
        <dbReference type="ChEBI" id="CHEBI:29105"/>
        <note>catalytic</note>
    </ligand>
</feature>
<dbReference type="PANTHER" id="PTHR21327:SF47">
    <property type="entry name" value="GTP CYCLOHYDROLASE II DOMAIN-CONTAINING PROTEIN"/>
    <property type="match status" value="1"/>
</dbReference>
<proteinExistence type="inferred from homology"/>
<dbReference type="InterPro" id="IPR032677">
    <property type="entry name" value="GTP_cyclohydro_II"/>
</dbReference>
<evidence type="ECO:0000313" key="14">
    <source>
        <dbReference type="Proteomes" id="UP000019678"/>
    </source>
</evidence>
<dbReference type="GO" id="GO:0008686">
    <property type="term" value="F:3,4-dihydroxy-2-butanone-4-phosphate synthase activity"/>
    <property type="evidence" value="ECO:0007669"/>
    <property type="project" value="TreeGrafter"/>
</dbReference>
<dbReference type="Pfam" id="PF00925">
    <property type="entry name" value="GTP_cyclohydro2"/>
    <property type="match status" value="1"/>
</dbReference>
<dbReference type="HAMAP" id="MF_00179">
    <property type="entry name" value="RibA"/>
    <property type="match status" value="1"/>
</dbReference>
<feature type="binding site" evidence="11">
    <location>
        <position position="170"/>
    </location>
    <ligand>
        <name>GTP</name>
        <dbReference type="ChEBI" id="CHEBI:37565"/>
    </ligand>
</feature>
<dbReference type="SUPFAM" id="SSF142695">
    <property type="entry name" value="RibA-like"/>
    <property type="match status" value="1"/>
</dbReference>
<evidence type="ECO:0000256" key="1">
    <source>
        <dbReference type="ARBA" id="ARBA00004853"/>
    </source>
</evidence>
<comment type="catalytic activity">
    <reaction evidence="10 11">
        <text>GTP + 4 H2O = 2,5-diamino-6-hydroxy-4-(5-phosphoribosylamino)-pyrimidine + formate + 2 phosphate + 3 H(+)</text>
        <dbReference type="Rhea" id="RHEA:23704"/>
        <dbReference type="ChEBI" id="CHEBI:15377"/>
        <dbReference type="ChEBI" id="CHEBI:15378"/>
        <dbReference type="ChEBI" id="CHEBI:15740"/>
        <dbReference type="ChEBI" id="CHEBI:37565"/>
        <dbReference type="ChEBI" id="CHEBI:43474"/>
        <dbReference type="ChEBI" id="CHEBI:58614"/>
        <dbReference type="EC" id="3.5.4.25"/>
    </reaction>
</comment>
<comment type="similarity">
    <text evidence="11">Belongs to the GTP cyclohydrolase II family.</text>
</comment>
<feature type="binding site" evidence="11">
    <location>
        <position position="86"/>
    </location>
    <ligand>
        <name>GTP</name>
        <dbReference type="ChEBI" id="CHEBI:37565"/>
    </ligand>
</feature>
<feature type="binding site" evidence="11">
    <location>
        <begin position="65"/>
        <end position="69"/>
    </location>
    <ligand>
        <name>GTP</name>
        <dbReference type="ChEBI" id="CHEBI:37565"/>
    </ligand>
</feature>
<comment type="caution">
    <text evidence="13">The sequence shown here is derived from an EMBL/GenBank/DDBJ whole genome shotgun (WGS) entry which is preliminary data.</text>
</comment>
<feature type="active site" description="Proton acceptor" evidence="11">
    <location>
        <position position="142"/>
    </location>
</feature>
<comment type="pathway">
    <text evidence="1 11">Cofactor biosynthesis; riboflavin biosynthesis; 5-amino-6-(D-ribitylamino)uracil from GTP: step 1/4.</text>
</comment>
<keyword evidence="14" id="KW-1185">Reference proteome</keyword>
<protein>
    <recommendedName>
        <fullName evidence="11">GTP cyclohydrolase-2</fullName>
        <ecNumber evidence="11">3.5.4.25</ecNumber>
    </recommendedName>
    <alternativeName>
        <fullName evidence="11">GTP cyclohydrolase II</fullName>
    </alternativeName>
</protein>
<dbReference type="eggNOG" id="COG0807">
    <property type="taxonomic scope" value="Bacteria"/>
</dbReference>
<evidence type="ECO:0000256" key="4">
    <source>
        <dbReference type="ARBA" id="ARBA00022723"/>
    </source>
</evidence>